<dbReference type="EMBL" id="BPVZ01000355">
    <property type="protein sequence ID" value="GKV50287.1"/>
    <property type="molecule type" value="Genomic_DNA"/>
</dbReference>
<dbReference type="InterPro" id="IPR056789">
    <property type="entry name" value="LRR_R13L1-DRL21"/>
</dbReference>
<evidence type="ECO:0008006" key="13">
    <source>
        <dbReference type="Google" id="ProtNLM"/>
    </source>
</evidence>
<dbReference type="PRINTS" id="PR00364">
    <property type="entry name" value="DISEASERSIST"/>
</dbReference>
<keyword evidence="4" id="KW-0611">Plant defense</keyword>
<dbReference type="Proteomes" id="UP001054252">
    <property type="component" value="Unassembled WGS sequence"/>
</dbReference>
<dbReference type="Pfam" id="PF25019">
    <property type="entry name" value="LRR_R13L1-DRL21"/>
    <property type="match status" value="2"/>
</dbReference>
<dbReference type="GO" id="GO:0051707">
    <property type="term" value="P:response to other organism"/>
    <property type="evidence" value="ECO:0007669"/>
    <property type="project" value="UniProtKB-ARBA"/>
</dbReference>
<keyword evidence="1" id="KW-0433">Leucine-rich repeat</keyword>
<dbReference type="GO" id="GO:0005524">
    <property type="term" value="F:ATP binding"/>
    <property type="evidence" value="ECO:0007669"/>
    <property type="project" value="UniProtKB-KW"/>
</dbReference>
<feature type="domain" description="Disease resistance protein winged helix" evidence="9">
    <location>
        <begin position="370"/>
        <end position="434"/>
    </location>
</feature>
<evidence type="ECO:0000259" key="7">
    <source>
        <dbReference type="Pfam" id="PF00931"/>
    </source>
</evidence>
<evidence type="ECO:0000256" key="2">
    <source>
        <dbReference type="ARBA" id="ARBA00022737"/>
    </source>
</evidence>
<keyword evidence="5" id="KW-0067">ATP-binding</keyword>
<evidence type="ECO:0000259" key="10">
    <source>
        <dbReference type="Pfam" id="PF25019"/>
    </source>
</evidence>
<dbReference type="Gene3D" id="3.80.10.10">
    <property type="entry name" value="Ribonuclease Inhibitor"/>
    <property type="match status" value="3"/>
</dbReference>
<dbReference type="InterPro" id="IPR041118">
    <property type="entry name" value="Rx_N"/>
</dbReference>
<keyword evidence="3" id="KW-0547">Nucleotide-binding</keyword>
<reference evidence="11 12" key="1">
    <citation type="journal article" date="2021" name="Commun. Biol.">
        <title>The genome of Shorea leprosula (Dipterocarpaceae) highlights the ecological relevance of drought in aseasonal tropical rainforests.</title>
        <authorList>
            <person name="Ng K.K.S."/>
            <person name="Kobayashi M.J."/>
            <person name="Fawcett J.A."/>
            <person name="Hatakeyama M."/>
            <person name="Paape T."/>
            <person name="Ng C.H."/>
            <person name="Ang C.C."/>
            <person name="Tnah L.H."/>
            <person name="Lee C.T."/>
            <person name="Nishiyama T."/>
            <person name="Sese J."/>
            <person name="O'Brien M.J."/>
            <person name="Copetti D."/>
            <person name="Mohd Noor M.I."/>
            <person name="Ong R.C."/>
            <person name="Putra M."/>
            <person name="Sireger I.Z."/>
            <person name="Indrioko S."/>
            <person name="Kosugi Y."/>
            <person name="Izuno A."/>
            <person name="Isagi Y."/>
            <person name="Lee S.L."/>
            <person name="Shimizu K.K."/>
        </authorList>
    </citation>
    <scope>NUCLEOTIDE SEQUENCE [LARGE SCALE GENOMIC DNA]</scope>
    <source>
        <strain evidence="11">214</strain>
    </source>
</reference>
<dbReference type="Pfam" id="PF23559">
    <property type="entry name" value="WHD_DRP"/>
    <property type="match status" value="1"/>
</dbReference>
<feature type="domain" description="R13L1/DRL21-like LRR repeat region" evidence="10">
    <location>
        <begin position="1001"/>
        <end position="1065"/>
    </location>
</feature>
<dbReference type="Gene3D" id="1.20.5.4130">
    <property type="match status" value="1"/>
</dbReference>
<evidence type="ECO:0000259" key="8">
    <source>
        <dbReference type="Pfam" id="PF18052"/>
    </source>
</evidence>
<dbReference type="InterPro" id="IPR058922">
    <property type="entry name" value="WHD_DRP"/>
</dbReference>
<feature type="domain" description="Disease resistance N-terminal" evidence="8">
    <location>
        <begin position="13"/>
        <end position="100"/>
    </location>
</feature>
<dbReference type="GO" id="GO:0006952">
    <property type="term" value="P:defense response"/>
    <property type="evidence" value="ECO:0007669"/>
    <property type="project" value="UniProtKB-KW"/>
</dbReference>
<proteinExistence type="predicted"/>
<sequence length="1150" mass="130514">MAELALNFVSPIIKTAVSKAFSFAAAQISTAWGLEKKLGKLAQKLTMIQGLLQDAEERQESNPAIRSWLQHLTDVAYEAVDVLDEYEYEVLKHKVQTQGRKMKKVRTFFGVFNRTAFRLSMADKIRTINKDLDEINNQGVLYLSIRFSDQCHSTAGARQYPETDPIPDCSKFVGRHNDVLEIVKKLDNIRSQHILSGISIVGFGGIGKTTLAKSICSMVKEQKLYDLVAWVCVSEEFDEKIILGDMLEYLGSSVGRKNNIGALIQELGQKLEDRKFLLVLDDLWNEDRGKWDSFNSRLLKILKTNGNSILVTTRSDKVASIMEALPMQKHDMVKLSDHECWLIIEDTVLRSSTETSIPLDLEGIGQEIAKKYDLIQLWVAQGFVHKSNESLVEMEDIGKEYFKELLSNSLFQDIGWDLYGNIESCKMHDLVHDLSLLVSKGKTLVWDTSCNSDVQKCSTIRHLRVKSKGQDLPRSVAQRLHSLFSNVDFFCSMASDLKSLRSLKLEGGWKKLPASLGKLKHLRYLDISKTFVRTLPKSFSKLYNLQTSKFPDDDTLKTLITWRPVYDDRPRDISIMQLTSLRTLSHFAVGTKKGRRIEDLGCLSQLGGKLEIWKLEHVRSQLEASKAELKEKAKLHQLKLCWSSGYEGAVNNKDEEVLESLQPHSNLKSLTIYGYKGKMFPSWMGNDVNGSGSSFLLDNMVELELTYCNECTCIPNLGLLPFLKVLYIGKMGNVRRMGHKLQLGGGESIKLFPALKTLTVEYMRRLEEWVEVVEDAAVGSQGVIVFPCLEHVKISNCPWLETWRMGGFSSHHKLSWLEIWCCQKLMAIPSLDGLSTLKDFCLVDNNGLTSLPIGLVSCISFQFLRIESCRNLNFPSINGFTSLEHVRLSRCDGLRCLPIGLDSCISLQKLEIGNCPNLISISDDIKKLRSLNILVIAHCKNLRSLPEEWLDSLTRLKNLRLGPFCSELEEFPGLTSIHQFHPSLELLDLSGWDKLKSLPHQLRHLTALKELRLRNFNGLEALPEWLGDFSSLHQLEIGKCSDLTHLPSIEAMRGLCNLKYLTIVDCPKLKKRCAKKRGPEWSKISHIPNINIQGKNVQGKYQHPSSGMFNLWNPNPFIPHHLSIMLIRNLTAVKHFFLIFYFGKKTRPLL</sequence>
<dbReference type="InterPro" id="IPR027417">
    <property type="entry name" value="P-loop_NTPase"/>
</dbReference>
<organism evidence="11 12">
    <name type="scientific">Rubroshorea leprosula</name>
    <dbReference type="NCBI Taxonomy" id="152421"/>
    <lineage>
        <taxon>Eukaryota</taxon>
        <taxon>Viridiplantae</taxon>
        <taxon>Streptophyta</taxon>
        <taxon>Embryophyta</taxon>
        <taxon>Tracheophyta</taxon>
        <taxon>Spermatophyta</taxon>
        <taxon>Magnoliopsida</taxon>
        <taxon>eudicotyledons</taxon>
        <taxon>Gunneridae</taxon>
        <taxon>Pentapetalae</taxon>
        <taxon>rosids</taxon>
        <taxon>malvids</taxon>
        <taxon>Malvales</taxon>
        <taxon>Dipterocarpaceae</taxon>
        <taxon>Rubroshorea</taxon>
    </lineage>
</organism>
<comment type="caution">
    <text evidence="11">The sequence shown here is derived from an EMBL/GenBank/DDBJ whole genome shotgun (WGS) entry which is preliminary data.</text>
</comment>
<feature type="domain" description="NB-ARC" evidence="7">
    <location>
        <begin position="178"/>
        <end position="352"/>
    </location>
</feature>
<evidence type="ECO:0000313" key="11">
    <source>
        <dbReference type="EMBL" id="GKV50287.1"/>
    </source>
</evidence>
<dbReference type="SUPFAM" id="SSF52058">
    <property type="entry name" value="L domain-like"/>
    <property type="match status" value="2"/>
</dbReference>
<dbReference type="PANTHER" id="PTHR36766:SF70">
    <property type="entry name" value="DISEASE RESISTANCE PROTEIN RGA4"/>
    <property type="match status" value="1"/>
</dbReference>
<evidence type="ECO:0000256" key="5">
    <source>
        <dbReference type="ARBA" id="ARBA00022840"/>
    </source>
</evidence>
<protein>
    <recommendedName>
        <fullName evidence="13">Disease resistance protein RGA3</fullName>
    </recommendedName>
</protein>
<dbReference type="InterPro" id="IPR002182">
    <property type="entry name" value="NB-ARC"/>
</dbReference>
<dbReference type="CDD" id="cd14798">
    <property type="entry name" value="RX-CC_like"/>
    <property type="match status" value="1"/>
</dbReference>
<evidence type="ECO:0000259" key="9">
    <source>
        <dbReference type="Pfam" id="PF23559"/>
    </source>
</evidence>
<keyword evidence="2" id="KW-0677">Repeat</keyword>
<name>A0AAV5MNW5_9ROSI</name>
<dbReference type="PANTHER" id="PTHR36766">
    <property type="entry name" value="PLANT BROAD-SPECTRUM MILDEW RESISTANCE PROTEIN RPW8"/>
    <property type="match status" value="1"/>
</dbReference>
<evidence type="ECO:0000256" key="6">
    <source>
        <dbReference type="SAM" id="Coils"/>
    </source>
</evidence>
<feature type="coiled-coil region" evidence="6">
    <location>
        <begin position="612"/>
        <end position="639"/>
    </location>
</feature>
<accession>A0AAV5MNW5</accession>
<gene>
    <name evidence="11" type="ORF">SLEP1_g57000</name>
</gene>
<dbReference type="InterPro" id="IPR032675">
    <property type="entry name" value="LRR_dom_sf"/>
</dbReference>
<dbReference type="GO" id="GO:0043531">
    <property type="term" value="F:ADP binding"/>
    <property type="evidence" value="ECO:0007669"/>
    <property type="project" value="InterPro"/>
</dbReference>
<evidence type="ECO:0000256" key="3">
    <source>
        <dbReference type="ARBA" id="ARBA00022741"/>
    </source>
</evidence>
<evidence type="ECO:0000313" key="12">
    <source>
        <dbReference type="Proteomes" id="UP001054252"/>
    </source>
</evidence>
<dbReference type="InterPro" id="IPR038005">
    <property type="entry name" value="RX-like_CC"/>
</dbReference>
<keyword evidence="12" id="KW-1185">Reference proteome</keyword>
<feature type="domain" description="R13L1/DRL21-like LRR repeat region" evidence="10">
    <location>
        <begin position="597"/>
        <end position="731"/>
    </location>
</feature>
<dbReference type="Gene3D" id="3.40.50.300">
    <property type="entry name" value="P-loop containing nucleotide triphosphate hydrolases"/>
    <property type="match status" value="1"/>
</dbReference>
<evidence type="ECO:0000256" key="1">
    <source>
        <dbReference type="ARBA" id="ARBA00022614"/>
    </source>
</evidence>
<dbReference type="Pfam" id="PF00931">
    <property type="entry name" value="NB-ARC"/>
    <property type="match status" value="1"/>
</dbReference>
<dbReference type="SUPFAM" id="SSF52540">
    <property type="entry name" value="P-loop containing nucleoside triphosphate hydrolases"/>
    <property type="match status" value="1"/>
</dbReference>
<dbReference type="AlphaFoldDB" id="A0AAV5MNW5"/>
<dbReference type="Pfam" id="PF18052">
    <property type="entry name" value="Rx_N"/>
    <property type="match status" value="1"/>
</dbReference>
<keyword evidence="6" id="KW-0175">Coiled coil</keyword>
<evidence type="ECO:0000256" key="4">
    <source>
        <dbReference type="ARBA" id="ARBA00022821"/>
    </source>
</evidence>